<feature type="coiled-coil region" evidence="8">
    <location>
        <begin position="1157"/>
        <end position="1184"/>
    </location>
</feature>
<feature type="coiled-coil region" evidence="8">
    <location>
        <begin position="905"/>
        <end position="970"/>
    </location>
</feature>
<evidence type="ECO:0000256" key="5">
    <source>
        <dbReference type="ARBA" id="ARBA00023054"/>
    </source>
</evidence>
<feature type="coiled-coil region" evidence="8">
    <location>
        <begin position="1496"/>
        <end position="1579"/>
    </location>
</feature>
<protein>
    <recommendedName>
        <fullName evidence="12">Centrosomal protein of 290kDa coiled-coil region domain-containing protein</fullName>
    </recommendedName>
</protein>
<feature type="coiled-coil region" evidence="8">
    <location>
        <begin position="458"/>
        <end position="544"/>
    </location>
</feature>
<evidence type="ECO:0000313" key="10">
    <source>
        <dbReference type="EMBL" id="GFG28805.1"/>
    </source>
</evidence>
<dbReference type="FunCoup" id="A0A6L2PDX6">
    <property type="interactions" value="52"/>
</dbReference>
<sequence>MVQLDWDRLFSLSPDDLSEEEKDDLYGSLIWYNPEPNIDAEQLKVLFRVTQDVLKYKGEQVESLVVELDDLAVRQGEEEARRHQKLIDEMEELRSEIEDLKRELVKCELHNEELLTKLKAHERDILVEKREAEKLAGQVAQLQREKAELQRELMALQNEGNEQHSTTQQTDSPEFSAEKQQKMADMIRQKNKHISQLLSDVEAIEKENVMLRQKLSDLRDELSEATKHITEMTGELTGLKHTCQEQQEKMSVVEEQNVALRSQVQELVEQKLRRDNQLDNFSEALDSRVEEWKKVLEERDAEIEELQARLSNLAAQAPNIQIDTERSHVALLTQTLQKREDQIEDLQKQLVQATTEMNESSALIEELKSQTLKHKVPMEVDPSTVAKLKTQLQKAEEKVQLLESKLKDAEEDAHVKAQEATEMIIHLRKYESGEYGLAEAVSEIKELRQQRRIRDGQIEELVQASNKLQAEAGQLEEQNLALREQLGMPAETPVCVDGIIAQRKKEQLLMKVLQQQAERLEEEKLQLKLENRKLKQKLTKLSQQVWSVGQRPDISMTNDVEATVLAPVSDLSQGTETGPLMPSTGGKQSLSIEEMDGEQHQEMSLQEREKLGLHEDTVHLQDRLQQMIAENEALRKGMHEILDSIHNQDEGSNAVLREQLRSTRLEESKASQQLQNALLKIEHLEHSLAALQEGRVGTRDPVFEQMELPQDLPLSSAEIISKLNMHLLHVLDEYFKEEEKNISLEKKLEEFNKNFSIMRHQMGLLYKQYGSEKSEWKKLQADSSVETEKLKEHVESLEVKVKEYDEHWEVLSKSGDEQKRLIAESAKQMALTVADMTVLGRKCKALQKSESHTRKENRKMKDEMASMECAVTQRIGELQRHKEMSTYRLSALQAMLQDSVPLTVLEAANKQFTELTSKYRDLLQKEQSLVCENQLAARLQGEVEALQKDKEELQSALHAAREKMHSLEVLMTSVNQDTVTQDTHDNQILLLSKKLATIELKELNERQRADHADKMYHILKGQLAELEERSAEVESQNSTVIQQNLELQQVERELRDNLLTFVSRNELQDVQDKLLKSEQERIELKLERDQLREIGDIAQEQVRNLELWKLSQEYELDYMRRQILELQSTSDERFIIAKLNHELLSSRLSETSAHKKVQQLQNEISKLRSHNLRQEAQLDEKEQALSHVRGQLTSRCRSLHQVIQDLRRHYNGAVPLATQERMSLSLRRLGEERRDAIDRLRRAENVAHEALTARDEMELQVQSLQELKATLESADNQKQLVEWFNKNSELRLKELKSRRQVELLESRMQQAEERLRRQEEHIAVLEHEHISRERNWEKAQLMWEQTQGELFKQLAEYENQQKVTVGTQKQETAPEPAKPHTELNNSTVQQLRQAMSLVNSQSQSLIKYETELAHLRGKVASQTMEMEEKDRLLLSKDKVLAEMRVKLNAEEQKASEQLPDDRKVEEDLTEKLALKATIDSLQIIVSQKEETIGRFQQLLKESRDEHSQAAARLQEELRSLQTALNNSQQSYNRIKSRLHHPSASSKPIQSIVNQYVCQIQGLEDEVAELHTRISNISNQLHSCRQEADRWRVLAEDRLKNMGDLRERQLNVCRLEQQHSAELQTYKEESQHYRMESETAKQDLAVVQEQLKQQVEAARRGPSAATQNLITLLKAQVQDKEAKEQLLSQTIADLQKQIQELVNTPSRDTTSQSYITTDSKSLQTEINNLWKQLKMSKDEADKLRDQLSDRLRKSSIREASIERKAKAQEEVLQKKVKQLEDQLQEATHKHNKEQTDSEARRLKSAEEVARWDERKRWQQTVEKLKQKLKEKAAAVDNLNSTITSLRNITTRLEREKIVLDSRLRASRNTTASDKQIKALELENSKLQAEVATLQSQLEMQQHHAGGLGAAMLQERLEAQQRHIAVLELAKKGNSTVSEELEKLQETNATLQKANVRLESENLELRLDLEKYRADTPRLREQVQHLESYISLLKAETAEQVGGHTIAGNSEAEYKSKKSMAELERTIAAMKRVVEKLQHENKRLLSGRKNAVLDRKGSADKLKAELHVVEAEKKELQEHYLEAMQRVSQLETELNKANAQTRLLEAKLKAVQEDKSRSDMSELQLVRAQLVHKSQLLDKVKILLQRAAAKEKMLHEKRKALRALRKNTDLTILLADRGKATVVPKSVEYSRKIGALLEGPAYRRLARDATEAVKRKTILLLNKSTVAEEVGKRLRSIDSRPPRLYWVPKIHKEGVPLRPIVSNTGAPTCQTSKYLAGILGPLVGHSVHHVRNSIEFVHTLGTLRVGAENMIVSLRLDGSLGYKAYQKPPHTNLYLNRGSLYHPSNKQAILAMLVHRLCVTRRASVVSWSSLRPLSRKTGTVVSRYNMALTLRYFHPFSHRDRSVGCFRCKQPQSGNNSMLSFPSHGRGRGQKINRLLKIKNLALTPTCEASSRCLIPVVDMNEPRSLLNTGDCGTSEARNKRTEPNNRKNLLESHNLQDRDRESRIM</sequence>
<feature type="coiled-coil region" evidence="8">
    <location>
        <begin position="1009"/>
        <end position="1094"/>
    </location>
</feature>
<dbReference type="InterPro" id="IPR026201">
    <property type="entry name" value="Cep290"/>
</dbReference>
<evidence type="ECO:0000313" key="11">
    <source>
        <dbReference type="Proteomes" id="UP000502823"/>
    </source>
</evidence>
<feature type="compositionally biased region" description="Basic and acidic residues" evidence="9">
    <location>
        <begin position="2476"/>
        <end position="2505"/>
    </location>
</feature>
<dbReference type="GO" id="GO:0097711">
    <property type="term" value="P:ciliary basal body-plasma membrane docking"/>
    <property type="evidence" value="ECO:0007669"/>
    <property type="project" value="TreeGrafter"/>
</dbReference>
<evidence type="ECO:0000256" key="6">
    <source>
        <dbReference type="ARBA" id="ARBA00023212"/>
    </source>
</evidence>
<evidence type="ECO:0000256" key="1">
    <source>
        <dbReference type="ARBA" id="ARBA00004120"/>
    </source>
</evidence>
<feature type="coiled-coil region" evidence="8">
    <location>
        <begin position="1761"/>
        <end position="1973"/>
    </location>
</feature>
<dbReference type="PANTHER" id="PTHR18879">
    <property type="entry name" value="CENTROSOMAL PROTEIN OF 290 KDA"/>
    <property type="match status" value="1"/>
</dbReference>
<dbReference type="EMBL" id="BLKM01000081">
    <property type="protein sequence ID" value="GFG28805.1"/>
    <property type="molecule type" value="Genomic_DNA"/>
</dbReference>
<feature type="coiled-coil region" evidence="8">
    <location>
        <begin position="1676"/>
        <end position="1703"/>
    </location>
</feature>
<keyword evidence="7" id="KW-0966">Cell projection</keyword>
<dbReference type="GO" id="GO:0035869">
    <property type="term" value="C:ciliary transition zone"/>
    <property type="evidence" value="ECO:0007669"/>
    <property type="project" value="TreeGrafter"/>
</dbReference>
<keyword evidence="4" id="KW-0970">Cilium biogenesis/degradation</keyword>
<keyword evidence="3" id="KW-0963">Cytoplasm</keyword>
<keyword evidence="11" id="KW-1185">Reference proteome</keyword>
<proteinExistence type="predicted"/>
<gene>
    <name evidence="10" type="ORF">Cfor_02000</name>
</gene>
<feature type="region of interest" description="Disordered" evidence="9">
    <location>
        <begin position="2465"/>
        <end position="2505"/>
    </location>
</feature>
<keyword evidence="6" id="KW-0206">Cytoskeleton</keyword>
<feature type="compositionally biased region" description="Basic and acidic residues" evidence="9">
    <location>
        <begin position="176"/>
        <end position="186"/>
    </location>
</feature>
<evidence type="ECO:0000256" key="3">
    <source>
        <dbReference type="ARBA" id="ARBA00022490"/>
    </source>
</evidence>
<feature type="compositionally biased region" description="Polar residues" evidence="9">
    <location>
        <begin position="159"/>
        <end position="173"/>
    </location>
</feature>
<evidence type="ECO:0000256" key="9">
    <source>
        <dbReference type="SAM" id="MobiDB-lite"/>
    </source>
</evidence>
<dbReference type="GO" id="GO:1905515">
    <property type="term" value="P:non-motile cilium assembly"/>
    <property type="evidence" value="ECO:0007669"/>
    <property type="project" value="TreeGrafter"/>
</dbReference>
<comment type="caution">
    <text evidence="10">The sequence shown here is derived from an EMBL/GenBank/DDBJ whole genome shotgun (WGS) entry which is preliminary data.</text>
</comment>
<comment type="subcellular location">
    <subcellularLocation>
        <location evidence="1">Cytoplasm</location>
        <location evidence="1">Cytoskeleton</location>
        <location evidence="1">Cilium basal body</location>
    </subcellularLocation>
    <subcellularLocation>
        <location evidence="2">Cytoplasm</location>
        <location evidence="2">Cytoskeleton</location>
        <location evidence="2">Microtubule organizing center</location>
        <location evidence="2">Centrosome</location>
    </subcellularLocation>
</comment>
<evidence type="ECO:0000256" key="8">
    <source>
        <dbReference type="SAM" id="Coils"/>
    </source>
</evidence>
<dbReference type="GO" id="GO:1905349">
    <property type="term" value="P:ciliary transition zone assembly"/>
    <property type="evidence" value="ECO:0007669"/>
    <property type="project" value="TreeGrafter"/>
</dbReference>
<dbReference type="GO" id="GO:0034451">
    <property type="term" value="C:centriolar satellite"/>
    <property type="evidence" value="ECO:0007669"/>
    <property type="project" value="TreeGrafter"/>
</dbReference>
<dbReference type="InParanoid" id="A0A6L2PDX6"/>
<evidence type="ECO:0000256" key="2">
    <source>
        <dbReference type="ARBA" id="ARBA00004300"/>
    </source>
</evidence>
<feature type="coiled-coil region" evidence="8">
    <location>
        <begin position="2018"/>
        <end position="2112"/>
    </location>
</feature>
<feature type="coiled-coil region" evidence="8">
    <location>
        <begin position="1226"/>
        <end position="1328"/>
    </location>
</feature>
<reference evidence="11" key="1">
    <citation type="submission" date="2020-01" db="EMBL/GenBank/DDBJ databases">
        <title>Draft genome sequence of the Termite Coptotermes fromosanus.</title>
        <authorList>
            <person name="Itakura S."/>
            <person name="Yosikawa Y."/>
            <person name="Umezawa K."/>
        </authorList>
    </citation>
    <scope>NUCLEOTIDE SEQUENCE [LARGE SCALE GENOMIC DNA]</scope>
</reference>
<accession>A0A6L2PDX6</accession>
<dbReference type="OrthoDB" id="6351660at2759"/>
<dbReference type="PANTHER" id="PTHR18879:SF20">
    <property type="entry name" value="CENTROSOMAL PROTEIN OF 290 KDA"/>
    <property type="match status" value="1"/>
</dbReference>
<organism evidence="10 11">
    <name type="scientific">Coptotermes formosanus</name>
    <name type="common">Formosan subterranean termite</name>
    <dbReference type="NCBI Taxonomy" id="36987"/>
    <lineage>
        <taxon>Eukaryota</taxon>
        <taxon>Metazoa</taxon>
        <taxon>Ecdysozoa</taxon>
        <taxon>Arthropoda</taxon>
        <taxon>Hexapoda</taxon>
        <taxon>Insecta</taxon>
        <taxon>Pterygota</taxon>
        <taxon>Neoptera</taxon>
        <taxon>Polyneoptera</taxon>
        <taxon>Dictyoptera</taxon>
        <taxon>Blattodea</taxon>
        <taxon>Blattoidea</taxon>
        <taxon>Termitoidae</taxon>
        <taxon>Rhinotermitidae</taxon>
        <taxon>Coptotermes</taxon>
    </lineage>
</organism>
<evidence type="ECO:0008006" key="12">
    <source>
        <dbReference type="Google" id="ProtNLM"/>
    </source>
</evidence>
<dbReference type="Proteomes" id="UP000502823">
    <property type="component" value="Unassembled WGS sequence"/>
</dbReference>
<keyword evidence="5 8" id="KW-0175">Coiled coil</keyword>
<name>A0A6L2PDX6_COPFO</name>
<evidence type="ECO:0000256" key="4">
    <source>
        <dbReference type="ARBA" id="ARBA00022794"/>
    </source>
</evidence>
<evidence type="ECO:0000256" key="7">
    <source>
        <dbReference type="ARBA" id="ARBA00023273"/>
    </source>
</evidence>
<feature type="region of interest" description="Disordered" evidence="9">
    <location>
        <begin position="159"/>
        <end position="186"/>
    </location>
</feature>